<organism evidence="1 2">
    <name type="scientific">Deinococcus hohokamensis</name>
    <dbReference type="NCBI Taxonomy" id="309883"/>
    <lineage>
        <taxon>Bacteria</taxon>
        <taxon>Thermotogati</taxon>
        <taxon>Deinococcota</taxon>
        <taxon>Deinococci</taxon>
        <taxon>Deinococcales</taxon>
        <taxon>Deinococcaceae</taxon>
        <taxon>Deinococcus</taxon>
    </lineage>
</organism>
<dbReference type="Proteomes" id="UP001595952">
    <property type="component" value="Unassembled WGS sequence"/>
</dbReference>
<accession>A0ABV9I8B0</accession>
<dbReference type="RefSeq" id="WP_380061558.1">
    <property type="nucleotide sequence ID" value="NZ_JBHSEI010000006.1"/>
</dbReference>
<protein>
    <submittedName>
        <fullName evidence="1">Uncharacterized protein</fullName>
    </submittedName>
</protein>
<evidence type="ECO:0000313" key="1">
    <source>
        <dbReference type="EMBL" id="MFC4638549.1"/>
    </source>
</evidence>
<dbReference type="EMBL" id="JBHSEI010000006">
    <property type="protein sequence ID" value="MFC4638549.1"/>
    <property type="molecule type" value="Genomic_DNA"/>
</dbReference>
<evidence type="ECO:0000313" key="2">
    <source>
        <dbReference type="Proteomes" id="UP001595952"/>
    </source>
</evidence>
<name>A0ABV9I8B0_9DEIO</name>
<reference evidence="2" key="1">
    <citation type="journal article" date="2019" name="Int. J. Syst. Evol. Microbiol.">
        <title>The Global Catalogue of Microorganisms (GCM) 10K type strain sequencing project: providing services to taxonomists for standard genome sequencing and annotation.</title>
        <authorList>
            <consortium name="The Broad Institute Genomics Platform"/>
            <consortium name="The Broad Institute Genome Sequencing Center for Infectious Disease"/>
            <person name="Wu L."/>
            <person name="Ma J."/>
        </authorList>
    </citation>
    <scope>NUCLEOTIDE SEQUENCE [LARGE SCALE GENOMIC DNA]</scope>
    <source>
        <strain evidence="2">CCUG 55995</strain>
    </source>
</reference>
<gene>
    <name evidence="1" type="ORF">ACFO0D_09360</name>
</gene>
<proteinExistence type="predicted"/>
<sequence>MTLAAEPLTQEKTQTLNQLEAEVRQGWQGFVTVGEALLTIRDQRLYRAHHRTFGDYCERVWGWSWQRAHQLIDAAQTSSALLTTIGLQPENERQARELKEAARIVEHLEPEKVIAVAKYLKSDRQ</sequence>
<keyword evidence="2" id="KW-1185">Reference proteome</keyword>
<comment type="caution">
    <text evidence="1">The sequence shown here is derived from an EMBL/GenBank/DDBJ whole genome shotgun (WGS) entry which is preliminary data.</text>
</comment>